<organism evidence="1 2">
    <name type="scientific">Pseudoalteromonas rubra</name>
    <dbReference type="NCBI Taxonomy" id="43658"/>
    <lineage>
        <taxon>Bacteria</taxon>
        <taxon>Pseudomonadati</taxon>
        <taxon>Pseudomonadota</taxon>
        <taxon>Gammaproteobacteria</taxon>
        <taxon>Alteromonadales</taxon>
        <taxon>Pseudoalteromonadaceae</taxon>
        <taxon>Pseudoalteromonas</taxon>
    </lineage>
</organism>
<evidence type="ECO:0000313" key="1">
    <source>
        <dbReference type="EMBL" id="KAF7785724.1"/>
    </source>
</evidence>
<dbReference type="GeneID" id="61357940"/>
<proteinExistence type="predicted"/>
<evidence type="ECO:0000313" key="2">
    <source>
        <dbReference type="Proteomes" id="UP000016480"/>
    </source>
</evidence>
<reference evidence="1 2" key="1">
    <citation type="journal article" date="2012" name="J. Bacteriol.">
        <title>Genome sequence of the cycloprodigiosin-producing bacterial strain Pseudoalteromonas rubra ATCC 29570(T).</title>
        <authorList>
            <person name="Xie B.B."/>
            <person name="Shu Y.L."/>
            <person name="Qin Q.L."/>
            <person name="Rong J.C."/>
            <person name="Zhang X.Y."/>
            <person name="Chen X.L."/>
            <person name="Zhou B.C."/>
            <person name="Zhang Y.Z."/>
        </authorList>
    </citation>
    <scope>NUCLEOTIDE SEQUENCE [LARGE SCALE GENOMIC DNA]</scope>
    <source>
        <strain evidence="1 2">DSM 6842</strain>
    </source>
</reference>
<dbReference type="Proteomes" id="UP000016480">
    <property type="component" value="Unassembled WGS sequence"/>
</dbReference>
<dbReference type="EMBL" id="AHCD03000035">
    <property type="protein sequence ID" value="KAF7785724.1"/>
    <property type="molecule type" value="Genomic_DNA"/>
</dbReference>
<comment type="caution">
    <text evidence="1">The sequence shown here is derived from an EMBL/GenBank/DDBJ whole genome shotgun (WGS) entry which is preliminary data.</text>
</comment>
<dbReference type="RefSeq" id="WP_010386074.1">
    <property type="nucleotide sequence ID" value="NZ_AHCD03000035.1"/>
</dbReference>
<sequence length="732" mass="79160">MTNQNSGKRDQIKEFFKTGDRPTQQQFAEWIDACLIQESDDIYGKDNCIGIGTKEPTARLSVELKEPQSDVYSFSSYAIWQDKNSGKSESKFGVTHALNDTSPAVCLSANGKTDLMLGHFDEMFASAVTITPNGYVGIGTESPDVLLHVCGQSDNKEGDYKKAKIGFDEGRLSADNLTLKGTSPSILLEETKADNSKGAEFSLVAENELFRLGASRQPERQALQVSAEGFVGIGCAPDRAGQSECKSSQLKVNGHTSIKGDLTVEDGTIKSPNADLSIRSIHLDGNVNMRAKETLYATGTTRYLDLEESAINLKTLSLGDGYTSQEPLEANSWYTIAELSSQPSSRGSAASYLINLDTENPNTRSTLIVTVALNNKEAALNDTVDINVSMNTMNVADPKKLSLSEIRLIKKECNTISLQLKTNNPDSKIIAHGHFAVLSNLAKHPWKPVPWNKFELESLMDDFTLSLDSGLMTSTQGLQVIGKSEEGSNDNRAVELSTQGSGWFRDKVEVAKSKVLLSSQSDGSGRAVLYGKDSKAGIELSAGEKKVTIGDNHLQEDGRSLRLTHVKDDEIALLSINTNPQSAYNQKASLGRQSFQTGDNKYSTFHVAHPSAEMLHLGANYSNNIAIGNFDEKFKSRIYINGSNGCVGIGTDNPSQQLDVAGSAHIKENLGIGVENPVARLHVDGNAEIQGSLKLGQGTLTVKGEQLLLTVGDKTFSVSLTEVKSDQEEAKS</sequence>
<name>A0A8T0C4U2_9GAMM</name>
<gene>
    <name evidence="1" type="ORF">PRUB_a0091</name>
</gene>
<protein>
    <submittedName>
        <fullName evidence="1">Uncharacterized protein</fullName>
    </submittedName>
</protein>
<dbReference type="AlphaFoldDB" id="A0A8T0C4U2"/>
<accession>A0A8T0C4U2</accession>